<evidence type="ECO:0000313" key="9">
    <source>
        <dbReference type="RefSeq" id="XP_030376143.1"/>
    </source>
</evidence>
<dbReference type="GO" id="GO:0010181">
    <property type="term" value="F:FMN binding"/>
    <property type="evidence" value="ECO:0007669"/>
    <property type="project" value="TreeGrafter"/>
</dbReference>
<gene>
    <name evidence="9" type="primary">LOC115625279</name>
</gene>
<dbReference type="InterPro" id="IPR023173">
    <property type="entry name" value="NADPH_Cyt_P450_Rdtase_alpha"/>
</dbReference>
<dbReference type="OrthoDB" id="1856718at2759"/>
<comment type="cofactor">
    <cofactor evidence="1">
        <name>FAD</name>
        <dbReference type="ChEBI" id="CHEBI:57692"/>
    </cofactor>
</comment>
<accession>A0A6J2TLY4</accession>
<dbReference type="EC" id="1.16.1.8" evidence="5"/>
<reference evidence="9" key="1">
    <citation type="submission" date="2025-08" db="UniProtKB">
        <authorList>
            <consortium name="RefSeq"/>
        </authorList>
    </citation>
    <scope>IDENTIFICATION</scope>
    <source>
        <strain evidence="9">11010-0011.00</strain>
        <tissue evidence="9">Whole body</tissue>
    </source>
</reference>
<dbReference type="InterPro" id="IPR039261">
    <property type="entry name" value="FNR_nucleotide-bd"/>
</dbReference>
<dbReference type="GO" id="GO:0030586">
    <property type="term" value="F:[methionine synthase] reductase (NADPH) activity"/>
    <property type="evidence" value="ECO:0007669"/>
    <property type="project" value="UniProtKB-EC"/>
</dbReference>
<keyword evidence="3" id="KW-0274">FAD</keyword>
<dbReference type="GO" id="GO:0005829">
    <property type="term" value="C:cytosol"/>
    <property type="evidence" value="ECO:0007669"/>
    <property type="project" value="TreeGrafter"/>
</dbReference>
<keyword evidence="2" id="KW-0285">Flavoprotein</keyword>
<keyword evidence="4" id="KW-0560">Oxidoreductase</keyword>
<dbReference type="InterPro" id="IPR003097">
    <property type="entry name" value="CysJ-like_FAD-binding"/>
</dbReference>
<dbReference type="InterPro" id="IPR001433">
    <property type="entry name" value="OxRdtase_FAD/NAD-bd"/>
</dbReference>
<dbReference type="PANTHER" id="PTHR19384">
    <property type="entry name" value="NITRIC OXIDE SYNTHASE-RELATED"/>
    <property type="match status" value="1"/>
</dbReference>
<dbReference type="FunFam" id="1.20.990.10:FF:000007">
    <property type="entry name" value="Methionine synthase reductase"/>
    <property type="match status" value="1"/>
</dbReference>
<name>A0A6J2TLY4_DROLE</name>
<evidence type="ECO:0000256" key="1">
    <source>
        <dbReference type="ARBA" id="ARBA00001974"/>
    </source>
</evidence>
<dbReference type="RefSeq" id="XP_030376143.1">
    <property type="nucleotide sequence ID" value="XM_030520283.1"/>
</dbReference>
<evidence type="ECO:0000256" key="3">
    <source>
        <dbReference type="ARBA" id="ARBA00022827"/>
    </source>
</evidence>
<dbReference type="GO" id="GO:0050667">
    <property type="term" value="P:homocysteine metabolic process"/>
    <property type="evidence" value="ECO:0007669"/>
    <property type="project" value="TreeGrafter"/>
</dbReference>
<evidence type="ECO:0000256" key="6">
    <source>
        <dbReference type="ARBA" id="ARBA00040659"/>
    </source>
</evidence>
<dbReference type="SUPFAM" id="SSF63380">
    <property type="entry name" value="Riboflavin synthase domain-like"/>
    <property type="match status" value="1"/>
</dbReference>
<evidence type="ECO:0000256" key="4">
    <source>
        <dbReference type="ARBA" id="ARBA00023002"/>
    </source>
</evidence>
<sequence>MVSVKSLQNLNIKDYISETYDRAKPAQCNLELVYATGSKTPVNQSKPCGQLKCESLKFPFARNGALPTSVPIKKADVLVVADVTTQTKRVVELTLDLSVLDYDFDYAPGDTIAILPSNADEVVQKLLQRLDLHEQAETICSFKLVQNAKKTAKVPAHIPPETTPRELFTHCLQLNGVLQKQFLSALAFCTFDPDQREFLYSLSSKQGSAYYNELILEKGLCLIDILEICHTCEPPLELLVEYLPRLLPRPYSIANSPMESENDIRIIYSVLSERVGVTTHMLEKKIQQDQAAAAKLIIYPRLINAFRYTADDMSSNQILIAVGTGLAPFLGFLAHKQRCCHQGSPSRSIGQTWLYLGAKTPEAVLKLNDLQEWQNSDIVQRLRLCFSRVSELSEEAPKYVQELLKKDAAELIELLQHPATVLYVCADGAKISKAIQDGIKQCLISTLNLDEEAAMKQVQDMRKAGKYREDTWL</sequence>
<keyword evidence="8" id="KW-1185">Reference proteome</keyword>
<proteinExistence type="predicted"/>
<dbReference type="InterPro" id="IPR017927">
    <property type="entry name" value="FAD-bd_FR_type"/>
</dbReference>
<dbReference type="InterPro" id="IPR017938">
    <property type="entry name" value="Riboflavin_synthase-like_b-brl"/>
</dbReference>
<dbReference type="GeneID" id="115625279"/>
<dbReference type="PROSITE" id="PS51384">
    <property type="entry name" value="FAD_FR"/>
    <property type="match status" value="1"/>
</dbReference>
<dbReference type="Gene3D" id="1.20.990.10">
    <property type="entry name" value="NADPH-cytochrome p450 Reductase, Chain A, domain 3"/>
    <property type="match status" value="1"/>
</dbReference>
<dbReference type="Pfam" id="PF00667">
    <property type="entry name" value="FAD_binding_1"/>
    <property type="match status" value="1"/>
</dbReference>
<feature type="domain" description="FAD-binding FR-type" evidence="7">
    <location>
        <begin position="70"/>
        <end position="309"/>
    </location>
</feature>
<dbReference type="Pfam" id="PF00175">
    <property type="entry name" value="NAD_binding_1"/>
    <property type="match status" value="1"/>
</dbReference>
<evidence type="ECO:0000259" key="7">
    <source>
        <dbReference type="PROSITE" id="PS51384"/>
    </source>
</evidence>
<organism evidence="8 9">
    <name type="scientific">Drosophila lebanonensis</name>
    <name type="common">Fruit fly</name>
    <name type="synonym">Scaptodrosophila lebanonensis</name>
    <dbReference type="NCBI Taxonomy" id="7225"/>
    <lineage>
        <taxon>Eukaryota</taxon>
        <taxon>Metazoa</taxon>
        <taxon>Ecdysozoa</taxon>
        <taxon>Arthropoda</taxon>
        <taxon>Hexapoda</taxon>
        <taxon>Insecta</taxon>
        <taxon>Pterygota</taxon>
        <taxon>Neoptera</taxon>
        <taxon>Endopterygota</taxon>
        <taxon>Diptera</taxon>
        <taxon>Brachycera</taxon>
        <taxon>Muscomorpha</taxon>
        <taxon>Ephydroidea</taxon>
        <taxon>Drosophilidae</taxon>
        <taxon>Scaptodrosophila</taxon>
    </lineage>
</organism>
<evidence type="ECO:0000256" key="2">
    <source>
        <dbReference type="ARBA" id="ARBA00022630"/>
    </source>
</evidence>
<dbReference type="Gene3D" id="3.40.50.80">
    <property type="entry name" value="Nucleotide-binding domain of ferredoxin-NADP reductase (FNR) module"/>
    <property type="match status" value="1"/>
</dbReference>
<dbReference type="SUPFAM" id="SSF52343">
    <property type="entry name" value="Ferredoxin reductase-like, C-terminal NADP-linked domain"/>
    <property type="match status" value="1"/>
</dbReference>
<dbReference type="Proteomes" id="UP000504634">
    <property type="component" value="Unplaced"/>
</dbReference>
<dbReference type="Gene3D" id="2.40.30.10">
    <property type="entry name" value="Translation factors"/>
    <property type="match status" value="1"/>
</dbReference>
<protein>
    <recommendedName>
        <fullName evidence="6">Methionine synthase reductase</fullName>
        <ecNumber evidence="5">1.16.1.8</ecNumber>
    </recommendedName>
</protein>
<dbReference type="GO" id="GO:0009086">
    <property type="term" value="P:methionine biosynthetic process"/>
    <property type="evidence" value="ECO:0007669"/>
    <property type="project" value="TreeGrafter"/>
</dbReference>
<evidence type="ECO:0000256" key="5">
    <source>
        <dbReference type="ARBA" id="ARBA00039088"/>
    </source>
</evidence>
<dbReference type="PRINTS" id="PR00371">
    <property type="entry name" value="FPNCR"/>
</dbReference>
<evidence type="ECO:0000313" key="8">
    <source>
        <dbReference type="Proteomes" id="UP000504634"/>
    </source>
</evidence>
<dbReference type="GO" id="GO:0050660">
    <property type="term" value="F:flavin adenine dinucleotide binding"/>
    <property type="evidence" value="ECO:0007669"/>
    <property type="project" value="TreeGrafter"/>
</dbReference>
<dbReference type="PANTHER" id="PTHR19384:SF84">
    <property type="entry name" value="METHIONINE SYNTHASE REDUCTASE"/>
    <property type="match status" value="1"/>
</dbReference>
<dbReference type="InterPro" id="IPR001709">
    <property type="entry name" value="Flavoprot_Pyr_Nucl_cyt_Rdtase"/>
</dbReference>
<dbReference type="AlphaFoldDB" id="A0A6J2TLY4"/>